<organism evidence="2 3">
    <name type="scientific">Elysia crispata</name>
    <name type="common">lettuce slug</name>
    <dbReference type="NCBI Taxonomy" id="231223"/>
    <lineage>
        <taxon>Eukaryota</taxon>
        <taxon>Metazoa</taxon>
        <taxon>Spiralia</taxon>
        <taxon>Lophotrochozoa</taxon>
        <taxon>Mollusca</taxon>
        <taxon>Gastropoda</taxon>
        <taxon>Heterobranchia</taxon>
        <taxon>Euthyneura</taxon>
        <taxon>Panpulmonata</taxon>
        <taxon>Sacoglossa</taxon>
        <taxon>Placobranchoidea</taxon>
        <taxon>Plakobranchidae</taxon>
        <taxon>Elysia</taxon>
    </lineage>
</organism>
<evidence type="ECO:0000256" key="1">
    <source>
        <dbReference type="SAM" id="MobiDB-lite"/>
    </source>
</evidence>
<feature type="region of interest" description="Disordered" evidence="1">
    <location>
        <begin position="1"/>
        <end position="36"/>
    </location>
</feature>
<sequence>PRHSSYGFHMRGSNRSADPGPRDSGKSAIEPDRTSDGLHMAVSRHRHDYLVSSKLVLMCQSALRF</sequence>
<name>A0AAE0ZBF7_9GAST</name>
<keyword evidence="3" id="KW-1185">Reference proteome</keyword>
<feature type="non-terminal residue" evidence="2">
    <location>
        <position position="1"/>
    </location>
</feature>
<evidence type="ECO:0000313" key="3">
    <source>
        <dbReference type="Proteomes" id="UP001283361"/>
    </source>
</evidence>
<dbReference type="EMBL" id="JAWDGP010004236">
    <property type="protein sequence ID" value="KAK3766299.1"/>
    <property type="molecule type" value="Genomic_DNA"/>
</dbReference>
<evidence type="ECO:0000313" key="2">
    <source>
        <dbReference type="EMBL" id="KAK3766299.1"/>
    </source>
</evidence>
<proteinExistence type="predicted"/>
<gene>
    <name evidence="2" type="ORF">RRG08_057727</name>
</gene>
<dbReference type="Proteomes" id="UP001283361">
    <property type="component" value="Unassembled WGS sequence"/>
</dbReference>
<protein>
    <submittedName>
        <fullName evidence="2">Uncharacterized protein</fullName>
    </submittedName>
</protein>
<reference evidence="2" key="1">
    <citation type="journal article" date="2023" name="G3 (Bethesda)">
        <title>A reference genome for the long-term kleptoplast-retaining sea slug Elysia crispata morphotype clarki.</title>
        <authorList>
            <person name="Eastman K.E."/>
            <person name="Pendleton A.L."/>
            <person name="Shaikh M.A."/>
            <person name="Suttiyut T."/>
            <person name="Ogas R."/>
            <person name="Tomko P."/>
            <person name="Gavelis G."/>
            <person name="Widhalm J.R."/>
            <person name="Wisecaver J.H."/>
        </authorList>
    </citation>
    <scope>NUCLEOTIDE SEQUENCE</scope>
    <source>
        <strain evidence="2">ECLA1</strain>
    </source>
</reference>
<comment type="caution">
    <text evidence="2">The sequence shown here is derived from an EMBL/GenBank/DDBJ whole genome shotgun (WGS) entry which is preliminary data.</text>
</comment>
<dbReference type="AlphaFoldDB" id="A0AAE0ZBF7"/>
<accession>A0AAE0ZBF7</accession>
<feature type="compositionally biased region" description="Basic and acidic residues" evidence="1">
    <location>
        <begin position="20"/>
        <end position="36"/>
    </location>
</feature>